<dbReference type="PROSITE" id="PS50014">
    <property type="entry name" value="BROMODOMAIN_2"/>
    <property type="match status" value="1"/>
</dbReference>
<feature type="compositionally biased region" description="Basic and acidic residues" evidence="3">
    <location>
        <begin position="499"/>
        <end position="513"/>
    </location>
</feature>
<protein>
    <submittedName>
        <fullName evidence="6">SANT/Myb domain-containing protein</fullName>
    </submittedName>
</protein>
<dbReference type="PROSITE" id="PS50090">
    <property type="entry name" value="MYB_LIKE"/>
    <property type="match status" value="1"/>
</dbReference>
<feature type="compositionally biased region" description="Basic and acidic residues" evidence="3">
    <location>
        <begin position="276"/>
        <end position="296"/>
    </location>
</feature>
<feature type="compositionally biased region" description="Low complexity" evidence="3">
    <location>
        <begin position="449"/>
        <end position="462"/>
    </location>
</feature>
<evidence type="ECO:0000256" key="2">
    <source>
        <dbReference type="PROSITE-ProRule" id="PRU00035"/>
    </source>
</evidence>
<feature type="compositionally biased region" description="Basic and acidic residues" evidence="3">
    <location>
        <begin position="120"/>
        <end position="162"/>
    </location>
</feature>
<dbReference type="InterPro" id="IPR009057">
    <property type="entry name" value="Homeodomain-like_sf"/>
</dbReference>
<feature type="compositionally biased region" description="Low complexity" evidence="3">
    <location>
        <begin position="255"/>
        <end position="270"/>
    </location>
</feature>
<evidence type="ECO:0000313" key="6">
    <source>
        <dbReference type="EMBL" id="RWR82865.1"/>
    </source>
</evidence>
<feature type="domain" description="Bromo" evidence="4">
    <location>
        <begin position="350"/>
        <end position="421"/>
    </location>
</feature>
<feature type="compositionally biased region" description="Polar residues" evidence="3">
    <location>
        <begin position="175"/>
        <end position="184"/>
    </location>
</feature>
<dbReference type="Pfam" id="PF00249">
    <property type="entry name" value="Myb_DNA-binding"/>
    <property type="match status" value="1"/>
</dbReference>
<dbReference type="Pfam" id="PF00439">
    <property type="entry name" value="Bromodomain"/>
    <property type="match status" value="1"/>
</dbReference>
<feature type="compositionally biased region" description="Low complexity" evidence="3">
    <location>
        <begin position="542"/>
        <end position="575"/>
    </location>
</feature>
<dbReference type="InterPro" id="IPR036427">
    <property type="entry name" value="Bromodomain-like_sf"/>
</dbReference>
<dbReference type="SUPFAM" id="SSF46689">
    <property type="entry name" value="Homeodomain-like"/>
    <property type="match status" value="1"/>
</dbReference>
<dbReference type="Gene3D" id="1.20.920.10">
    <property type="entry name" value="Bromodomain-like"/>
    <property type="match status" value="1"/>
</dbReference>
<dbReference type="SMART" id="SM00717">
    <property type="entry name" value="SANT"/>
    <property type="match status" value="1"/>
</dbReference>
<dbReference type="CDD" id="cd00167">
    <property type="entry name" value="SANT"/>
    <property type="match status" value="1"/>
</dbReference>
<keyword evidence="7" id="KW-1185">Reference proteome</keyword>
<reference evidence="6 7" key="1">
    <citation type="journal article" date="2019" name="Nat. Plants">
        <title>Stout camphor tree genome fills gaps in understanding of flowering plant genome evolution.</title>
        <authorList>
            <person name="Chaw S.M."/>
            <person name="Liu Y.C."/>
            <person name="Wu Y.W."/>
            <person name="Wang H.Y."/>
            <person name="Lin C.I."/>
            <person name="Wu C.S."/>
            <person name="Ke H.M."/>
            <person name="Chang L.Y."/>
            <person name="Hsu C.Y."/>
            <person name="Yang H.T."/>
            <person name="Sudianto E."/>
            <person name="Hsu M.H."/>
            <person name="Wu K.P."/>
            <person name="Wang L.N."/>
            <person name="Leebens-Mack J.H."/>
            <person name="Tsai I.J."/>
        </authorList>
    </citation>
    <scope>NUCLEOTIDE SEQUENCE [LARGE SCALE GENOMIC DNA]</scope>
    <source>
        <strain evidence="7">cv. Chaw 1501</strain>
        <tissue evidence="6">Young leaves</tissue>
    </source>
</reference>
<gene>
    <name evidence="6" type="ORF">CKAN_01160100</name>
</gene>
<dbReference type="OrthoDB" id="1742084at2759"/>
<feature type="compositionally biased region" description="Polar residues" evidence="3">
    <location>
        <begin position="463"/>
        <end position="477"/>
    </location>
</feature>
<dbReference type="SMART" id="SM00297">
    <property type="entry name" value="BROMO"/>
    <property type="match status" value="1"/>
</dbReference>
<dbReference type="PANTHER" id="PTHR37888:SF11">
    <property type="entry name" value="DNA-BINDING BROMODOMAIN-CONTAINING PROTEIN"/>
    <property type="match status" value="1"/>
</dbReference>
<proteinExistence type="predicted"/>
<evidence type="ECO:0000313" key="7">
    <source>
        <dbReference type="Proteomes" id="UP000283530"/>
    </source>
</evidence>
<feature type="compositionally biased region" description="Low complexity" evidence="3">
    <location>
        <begin position="617"/>
        <end position="626"/>
    </location>
</feature>
<dbReference type="Gene3D" id="1.10.10.60">
    <property type="entry name" value="Homeodomain-like"/>
    <property type="match status" value="1"/>
</dbReference>
<dbReference type="SUPFAM" id="SSF47370">
    <property type="entry name" value="Bromodomain"/>
    <property type="match status" value="1"/>
</dbReference>
<dbReference type="EMBL" id="QPKB01000004">
    <property type="protein sequence ID" value="RWR82865.1"/>
    <property type="molecule type" value="Genomic_DNA"/>
</dbReference>
<feature type="region of interest" description="Disordered" evidence="3">
    <location>
        <begin position="435"/>
        <end position="722"/>
    </location>
</feature>
<evidence type="ECO:0000256" key="3">
    <source>
        <dbReference type="SAM" id="MobiDB-lite"/>
    </source>
</evidence>
<feature type="compositionally biased region" description="Basic and acidic residues" evidence="3">
    <location>
        <begin position="198"/>
        <end position="225"/>
    </location>
</feature>
<evidence type="ECO:0000259" key="4">
    <source>
        <dbReference type="PROSITE" id="PS50014"/>
    </source>
</evidence>
<feature type="compositionally biased region" description="Polar residues" evidence="3">
    <location>
        <begin position="484"/>
        <end position="494"/>
    </location>
</feature>
<name>A0A3S3N8S7_9MAGN</name>
<dbReference type="Proteomes" id="UP000283530">
    <property type="component" value="Unassembled WGS sequence"/>
</dbReference>
<evidence type="ECO:0000256" key="1">
    <source>
        <dbReference type="ARBA" id="ARBA00023117"/>
    </source>
</evidence>
<sequence length="722" mass="79260">MSRTEDPNANWTTWEELLLAFAVNRHGTKSWDSIAIEIQNRTSSSLLLTASNCKQKYHELQLRFKAVDDKTNGVDDESDNCDDKIPWLDELRELRVAELRREVQRYDVSIVSLQSKVKKLKEDREQSSKETDNDDGKPDLEKEGAENERDAEKRDYEGEKRSKPSSGNDSDRENQSFNESNSTDSKYRNPEIEIGTDENNRKTEERFPKPEQEAEAEAGSRKPTDPDVPGGESPADEAAGEGSYNGSSDTIAKGAVVSSAVKSPAKASVPEVGESAEFHESVAESKGGEEGMKENSDVQSSASLSRKKRRKEDATGSSSGDEPEPDEVSPVSERISVKSHPLVGFLEIIRSHKHGSVFERRLESQESARYHSIIRQHLDLEMVRTKLEEGLYSDRSPEFYRDLLLLFNNAIVFFPRNSPESVAASNLRDIVSKEVRRSFPKSSPPSKEPAPSSLSLPKSAPETSNSLPAKPNSSAPTTALGKRSSASTKAQPIVQTVLVDEKHEAVEPKEPERSSPANLGAVEGRVTKKRTRERSSSVARGTRTNNTTRSNNNHNSISTTRVTNPIPNPSSNSNSTVKVAAPNENSEAKLEKKGAANSAVVAKKRSAASFLNRMKRSLSSSTTTERTLFDSLKSPINNSTTSGGGGSEQKKKGGGSGRGDGRRDSSLRQSSAKQMEEQKSQAGKRSVGRPPKRAAPPVQTSSSRRAKETEAKHPPPRKRARR</sequence>
<accession>A0A3S3N8S7</accession>
<organism evidence="6 7">
    <name type="scientific">Cinnamomum micranthum f. kanehirae</name>
    <dbReference type="NCBI Taxonomy" id="337451"/>
    <lineage>
        <taxon>Eukaryota</taxon>
        <taxon>Viridiplantae</taxon>
        <taxon>Streptophyta</taxon>
        <taxon>Embryophyta</taxon>
        <taxon>Tracheophyta</taxon>
        <taxon>Spermatophyta</taxon>
        <taxon>Magnoliopsida</taxon>
        <taxon>Magnoliidae</taxon>
        <taxon>Laurales</taxon>
        <taxon>Lauraceae</taxon>
        <taxon>Cinnamomum</taxon>
    </lineage>
</organism>
<feature type="region of interest" description="Disordered" evidence="3">
    <location>
        <begin position="117"/>
        <end position="334"/>
    </location>
</feature>
<dbReference type="PANTHER" id="PTHR37888">
    <property type="entry name" value="DNA-BINDING BROMODOMAIN-CONTAINING PROTEIN"/>
    <property type="match status" value="1"/>
</dbReference>
<evidence type="ECO:0000259" key="5">
    <source>
        <dbReference type="PROSITE" id="PS50090"/>
    </source>
</evidence>
<dbReference type="CDD" id="cd04369">
    <property type="entry name" value="Bromodomain"/>
    <property type="match status" value="1"/>
</dbReference>
<dbReference type="InterPro" id="IPR001487">
    <property type="entry name" value="Bromodomain"/>
</dbReference>
<keyword evidence="1 2" id="KW-0103">Bromodomain</keyword>
<comment type="caution">
    <text evidence="6">The sequence shown here is derived from an EMBL/GenBank/DDBJ whole genome shotgun (WGS) entry which is preliminary data.</text>
</comment>
<dbReference type="InterPro" id="IPR001005">
    <property type="entry name" value="SANT/Myb"/>
</dbReference>
<feature type="domain" description="Myb-like" evidence="5">
    <location>
        <begin position="3"/>
        <end position="61"/>
    </location>
</feature>
<dbReference type="AlphaFoldDB" id="A0A3S3N8S7"/>